<feature type="compositionally biased region" description="Low complexity" evidence="4">
    <location>
        <begin position="13"/>
        <end position="40"/>
    </location>
</feature>
<reference evidence="8" key="2">
    <citation type="journal article" date="2021" name="Front. Microbiol.">
        <title>Comprehensive Comparative Genomics and Phenotyping of Methylobacterium Species.</title>
        <authorList>
            <person name="Alessa O."/>
            <person name="Ogura Y."/>
            <person name="Fujitani Y."/>
            <person name="Takami H."/>
            <person name="Hayashi T."/>
            <person name="Sahin N."/>
            <person name="Tani A."/>
        </authorList>
    </citation>
    <scope>NUCLEOTIDE SEQUENCE</scope>
    <source>
        <strain evidence="8">DSM 22415</strain>
    </source>
</reference>
<dbReference type="Proteomes" id="UP000401717">
    <property type="component" value="Unassembled WGS sequence"/>
</dbReference>
<dbReference type="AlphaFoldDB" id="A0A564FZC9"/>
<dbReference type="InterPro" id="IPR012338">
    <property type="entry name" value="Beta-lactam/transpept-like"/>
</dbReference>
<evidence type="ECO:0000313" key="11">
    <source>
        <dbReference type="Proteomes" id="UP001055303"/>
    </source>
</evidence>
<dbReference type="InterPro" id="IPR001460">
    <property type="entry name" value="PCN-bd_Tpept"/>
</dbReference>
<keyword evidence="9" id="KW-0378">Hydrolase</keyword>
<dbReference type="EMBL" id="CABFVH010000020">
    <property type="protein sequence ID" value="VUF13533.1"/>
    <property type="molecule type" value="Genomic_DNA"/>
</dbReference>
<evidence type="ECO:0000256" key="4">
    <source>
        <dbReference type="SAM" id="MobiDB-lite"/>
    </source>
</evidence>
<dbReference type="InterPro" id="IPR005311">
    <property type="entry name" value="PBP_dimer"/>
</dbReference>
<gene>
    <name evidence="9" type="primary">ftsI</name>
    <name evidence="8" type="ORF">IFDJLNFL_0496</name>
    <name evidence="9" type="ORF">MTDSW087_03238</name>
</gene>
<evidence type="ECO:0000313" key="8">
    <source>
        <dbReference type="EMBL" id="GJD54621.1"/>
    </source>
</evidence>
<dbReference type="GO" id="GO:0008658">
    <property type="term" value="F:penicillin binding"/>
    <property type="evidence" value="ECO:0007669"/>
    <property type="project" value="InterPro"/>
</dbReference>
<dbReference type="PANTHER" id="PTHR30627">
    <property type="entry name" value="PEPTIDOGLYCAN D,D-TRANSPEPTIDASE"/>
    <property type="match status" value="1"/>
</dbReference>
<dbReference type="Pfam" id="PF00905">
    <property type="entry name" value="Transpeptidase"/>
    <property type="match status" value="1"/>
</dbReference>
<feature type="compositionally biased region" description="Basic and acidic residues" evidence="4">
    <location>
        <begin position="1"/>
        <end position="12"/>
    </location>
</feature>
<dbReference type="Gene3D" id="3.40.710.10">
    <property type="entry name" value="DD-peptidase/beta-lactamase superfamily"/>
    <property type="match status" value="1"/>
</dbReference>
<keyword evidence="5" id="KW-0812">Transmembrane</keyword>
<dbReference type="Gene3D" id="3.90.1310.10">
    <property type="entry name" value="Penicillin-binding protein 2a (Domain 2)"/>
    <property type="match status" value="1"/>
</dbReference>
<dbReference type="GO" id="GO:0005886">
    <property type="term" value="C:plasma membrane"/>
    <property type="evidence" value="ECO:0007669"/>
    <property type="project" value="TreeGrafter"/>
</dbReference>
<evidence type="ECO:0000256" key="5">
    <source>
        <dbReference type="SAM" id="Phobius"/>
    </source>
</evidence>
<dbReference type="Proteomes" id="UP001055303">
    <property type="component" value="Unassembled WGS sequence"/>
</dbReference>
<name>A0A564FZC9_9HYPH</name>
<sequence length="631" mass="67657">MSEHPTEHRDDAPAAAEAQAAFEEAAPESAPGGEIAGEAGLRPGIDAVPPAPAAPRVPPLIGLIRAMFRLAIERSHARVGLVGLAFICIFGAIGGKLVYRAAFPGKGQDDHRVAAAATTAIRPDIIDRNGEILATDIRTVSVFAEPRNIYDKDEAVELLTAVLPELNATELRAKLSTKKGFVWVKRELTPRQQAEVHRLGIPGIGFLPDHKRVYPNGMAAAHIIGATNLDNIGIAGIEKYIDSQGNKALNEFGLIAKQTDLKPVQLSVDLRAQFAVRDELAKGIEHFKAKAGASMILDVTTGEVIALVSMPDFDPNNPVDALSDDKINRMSVGVYEMGSTFKAMTLAMALESGKFTVNSTFDTRGGVLNWGRQKIHEYHGTNRVITMPEVFTHSSNIGSAKMALGVGVPGHKAFLKKMGLLDRLRTELPESASPIIPPRWTEINTITIAFGHGLAVAPLQASAAVAAIANGGFLMTPTFLKSTPEEAMAKATRVLRPETSEAMRFIMRLNAVEGSAKKAAIPYYYVGGKTGTAEKVIGGRYVKNRLFTTFMAAAPMNNPKYLFVTIMDEPQGLPESGGYATAAWNSGVVTGRVIERVAPILGLPPQFEPPAKPFPLMVKLGAYHATQVDGR</sequence>
<keyword evidence="5" id="KW-1133">Transmembrane helix</keyword>
<proteinExistence type="predicted"/>
<dbReference type="GO" id="GO:0071555">
    <property type="term" value="P:cell wall organization"/>
    <property type="evidence" value="ECO:0007669"/>
    <property type="project" value="TreeGrafter"/>
</dbReference>
<evidence type="ECO:0000313" key="9">
    <source>
        <dbReference type="EMBL" id="VUF13533.1"/>
    </source>
</evidence>
<keyword evidence="2 9" id="KW-0645">Protease</keyword>
<keyword evidence="11" id="KW-1185">Reference proteome</keyword>
<dbReference type="GO" id="GO:0009002">
    <property type="term" value="F:serine-type D-Ala-D-Ala carboxypeptidase activity"/>
    <property type="evidence" value="ECO:0007669"/>
    <property type="project" value="UniProtKB-EC"/>
</dbReference>
<dbReference type="InterPro" id="IPR050515">
    <property type="entry name" value="Beta-lactam/transpept"/>
</dbReference>
<keyword evidence="2 9" id="KW-0121">Carboxypeptidase</keyword>
<dbReference type="EC" id="3.4.16.4" evidence="9"/>
<organism evidence="9 10">
    <name type="scientific">Methylobacterium dankookense</name>
    <dbReference type="NCBI Taxonomy" id="560405"/>
    <lineage>
        <taxon>Bacteria</taxon>
        <taxon>Pseudomonadati</taxon>
        <taxon>Pseudomonadota</taxon>
        <taxon>Alphaproteobacteria</taxon>
        <taxon>Hyphomicrobiales</taxon>
        <taxon>Methylobacteriaceae</taxon>
        <taxon>Methylobacterium</taxon>
    </lineage>
</organism>
<evidence type="ECO:0000256" key="3">
    <source>
        <dbReference type="ARBA" id="ARBA00023136"/>
    </source>
</evidence>
<dbReference type="Gene3D" id="3.30.450.330">
    <property type="match status" value="1"/>
</dbReference>
<dbReference type="EMBL" id="BPQI01000009">
    <property type="protein sequence ID" value="GJD54621.1"/>
    <property type="molecule type" value="Genomic_DNA"/>
</dbReference>
<evidence type="ECO:0000256" key="1">
    <source>
        <dbReference type="ARBA" id="ARBA00004370"/>
    </source>
</evidence>
<feature type="transmembrane region" description="Helical" evidence="5">
    <location>
        <begin position="79"/>
        <end position="99"/>
    </location>
</feature>
<keyword evidence="3 5" id="KW-0472">Membrane</keyword>
<feature type="domain" description="Penicillin-binding protein dimerisation" evidence="7">
    <location>
        <begin position="118"/>
        <end position="230"/>
    </location>
</feature>
<evidence type="ECO:0000256" key="2">
    <source>
        <dbReference type="ARBA" id="ARBA00022645"/>
    </source>
</evidence>
<feature type="domain" description="Penicillin-binding protein transpeptidase" evidence="6">
    <location>
        <begin position="293"/>
        <end position="581"/>
    </location>
</feature>
<accession>A0A564FZC9</accession>
<evidence type="ECO:0000313" key="10">
    <source>
        <dbReference type="Proteomes" id="UP000401717"/>
    </source>
</evidence>
<dbReference type="SUPFAM" id="SSF56519">
    <property type="entry name" value="Penicillin binding protein dimerisation domain"/>
    <property type="match status" value="1"/>
</dbReference>
<dbReference type="Pfam" id="PF03717">
    <property type="entry name" value="PBP_dimer"/>
    <property type="match status" value="1"/>
</dbReference>
<evidence type="ECO:0000259" key="7">
    <source>
        <dbReference type="Pfam" id="PF03717"/>
    </source>
</evidence>
<protein>
    <submittedName>
        <fullName evidence="8 9">Peptidoglycan D,D-transpeptidase FtsI</fullName>
        <ecNumber evidence="9">3.4.16.4</ecNumber>
    </submittedName>
</protein>
<dbReference type="SUPFAM" id="SSF56601">
    <property type="entry name" value="beta-lactamase/transpeptidase-like"/>
    <property type="match status" value="1"/>
</dbReference>
<comment type="subcellular location">
    <subcellularLocation>
        <location evidence="1">Membrane</location>
    </subcellularLocation>
</comment>
<dbReference type="InterPro" id="IPR036138">
    <property type="entry name" value="PBP_dimer_sf"/>
</dbReference>
<evidence type="ECO:0000259" key="6">
    <source>
        <dbReference type="Pfam" id="PF00905"/>
    </source>
</evidence>
<reference evidence="9 10" key="1">
    <citation type="submission" date="2019-06" db="EMBL/GenBank/DDBJ databases">
        <authorList>
            <person name="Rodrigo-Torres L."/>
            <person name="Arahal R. D."/>
            <person name="Lucena T."/>
        </authorList>
    </citation>
    <scope>NUCLEOTIDE SEQUENCE [LARGE SCALE GENOMIC DNA]</scope>
    <source>
        <strain evidence="9 10">SW08-7</strain>
    </source>
</reference>
<reference evidence="8" key="3">
    <citation type="submission" date="2021-08" db="EMBL/GenBank/DDBJ databases">
        <authorList>
            <person name="Tani A."/>
            <person name="Ola A."/>
            <person name="Ogura Y."/>
            <person name="Katsura K."/>
            <person name="Hayashi T."/>
        </authorList>
    </citation>
    <scope>NUCLEOTIDE SEQUENCE</scope>
    <source>
        <strain evidence="8">DSM 22415</strain>
    </source>
</reference>
<dbReference type="PANTHER" id="PTHR30627:SF1">
    <property type="entry name" value="PEPTIDOGLYCAN D,D-TRANSPEPTIDASE FTSI"/>
    <property type="match status" value="1"/>
</dbReference>
<feature type="region of interest" description="Disordered" evidence="4">
    <location>
        <begin position="1"/>
        <end position="47"/>
    </location>
</feature>